<dbReference type="InterPro" id="IPR002184">
    <property type="entry name" value="7TM_GPCR_serpentine_rcpt_Srb"/>
</dbReference>
<organism evidence="5">
    <name type="scientific">Nippostrongylus brasiliensis</name>
    <name type="common">Rat hookworm</name>
    <dbReference type="NCBI Taxonomy" id="27835"/>
    <lineage>
        <taxon>Eukaryota</taxon>
        <taxon>Metazoa</taxon>
        <taxon>Ecdysozoa</taxon>
        <taxon>Nematoda</taxon>
        <taxon>Chromadorea</taxon>
        <taxon>Rhabditida</taxon>
        <taxon>Rhabditina</taxon>
        <taxon>Rhabditomorpha</taxon>
        <taxon>Strongyloidea</taxon>
        <taxon>Heligmosomidae</taxon>
        <taxon>Nippostrongylus</taxon>
    </lineage>
</organism>
<keyword evidence="2" id="KW-0812">Transmembrane</keyword>
<protein>
    <submittedName>
        <fullName evidence="3 5">Uncharacterized protein</fullName>
    </submittedName>
</protein>
<feature type="transmembrane region" description="Helical" evidence="2">
    <location>
        <begin position="131"/>
        <end position="150"/>
    </location>
</feature>
<dbReference type="AlphaFoldDB" id="A0A0N4Y2J5"/>
<dbReference type="GO" id="GO:0004888">
    <property type="term" value="F:transmembrane signaling receptor activity"/>
    <property type="evidence" value="ECO:0007669"/>
    <property type="project" value="InterPro"/>
</dbReference>
<feature type="transmembrane region" description="Helical" evidence="2">
    <location>
        <begin position="170"/>
        <end position="189"/>
    </location>
</feature>
<keyword evidence="2" id="KW-0472">Membrane</keyword>
<reference evidence="5" key="1">
    <citation type="submission" date="2017-02" db="UniProtKB">
        <authorList>
            <consortium name="WormBaseParasite"/>
        </authorList>
    </citation>
    <scope>IDENTIFICATION</scope>
</reference>
<evidence type="ECO:0000313" key="5">
    <source>
        <dbReference type="WBParaSite" id="NBR_0000994501-mRNA-1"/>
    </source>
</evidence>
<reference evidence="3 4" key="2">
    <citation type="submission" date="2018-11" db="EMBL/GenBank/DDBJ databases">
        <authorList>
            <consortium name="Pathogen Informatics"/>
        </authorList>
    </citation>
    <scope>NUCLEOTIDE SEQUENCE [LARGE SCALE GENOMIC DNA]</scope>
</reference>
<gene>
    <name evidence="3" type="ORF">NBR_LOCUS9946</name>
</gene>
<dbReference type="GO" id="GO:0007606">
    <property type="term" value="P:sensory perception of chemical stimulus"/>
    <property type="evidence" value="ECO:0007669"/>
    <property type="project" value="InterPro"/>
</dbReference>
<dbReference type="WBParaSite" id="NBR_0000994501-mRNA-1">
    <property type="protein sequence ID" value="NBR_0000994501-mRNA-1"/>
    <property type="gene ID" value="NBR_0000994501"/>
</dbReference>
<evidence type="ECO:0000256" key="1">
    <source>
        <dbReference type="ARBA" id="ARBA00006860"/>
    </source>
</evidence>
<sequence>MTHPMINYTNLGDVLPGVCDELSITLRSPLYRAAQIINLLESVMACVLIIFVTLKYGQKLIFHPNTKIYQLSLSFSVTDNCRLFLPQMFYVINHLVIACSNCFMQYIQLGFVVERCVATIFVDTYETHCRLLGVFLVMVVLVCFAVYASAMTYIRLTKGSDTRWDPYKELAYLVPLCTLAIPLGSLIFLELWKVKRQRGIDGMISVKSQGPEGLNNYLTLLKQQWQ</sequence>
<dbReference type="EMBL" id="UYSL01020227">
    <property type="protein sequence ID" value="VDL73535.1"/>
    <property type="molecule type" value="Genomic_DNA"/>
</dbReference>
<dbReference type="GO" id="GO:0016020">
    <property type="term" value="C:membrane"/>
    <property type="evidence" value="ECO:0007669"/>
    <property type="project" value="InterPro"/>
</dbReference>
<keyword evidence="2" id="KW-1133">Transmembrane helix</keyword>
<dbReference type="Proteomes" id="UP000271162">
    <property type="component" value="Unassembled WGS sequence"/>
</dbReference>
<evidence type="ECO:0000256" key="2">
    <source>
        <dbReference type="SAM" id="Phobius"/>
    </source>
</evidence>
<accession>A0A0N4Y2J5</accession>
<name>A0A0N4Y2J5_NIPBR</name>
<keyword evidence="4" id="KW-1185">Reference proteome</keyword>
<dbReference type="PANTHER" id="PTHR31216">
    <property type="entry name" value="SERPENTINE RECEPTOR CLASS BETA-1-RELATED-RELATED"/>
    <property type="match status" value="1"/>
</dbReference>
<evidence type="ECO:0000313" key="4">
    <source>
        <dbReference type="Proteomes" id="UP000271162"/>
    </source>
</evidence>
<feature type="transmembrane region" description="Helical" evidence="2">
    <location>
        <begin position="36"/>
        <end position="54"/>
    </location>
</feature>
<comment type="similarity">
    <text evidence="1">Belongs to the nematode receptor-like protein srb family.</text>
</comment>
<proteinExistence type="inferred from homology"/>
<evidence type="ECO:0000313" key="3">
    <source>
        <dbReference type="EMBL" id="VDL73535.1"/>
    </source>
</evidence>